<reference evidence="5 6" key="1">
    <citation type="journal article" date="2013" name="Proc. Natl. Acad. Sci. U.S.A.">
        <title>Fine-scale variation in meiotic recombination in Mimulus inferred from population shotgun sequencing.</title>
        <authorList>
            <person name="Hellsten U."/>
            <person name="Wright K.M."/>
            <person name="Jenkins J."/>
            <person name="Shu S."/>
            <person name="Yuan Y."/>
            <person name="Wessler S.R."/>
            <person name="Schmutz J."/>
            <person name="Willis J.H."/>
            <person name="Rokhsar D.S."/>
        </authorList>
    </citation>
    <scope>NUCLEOTIDE SEQUENCE [LARGE SCALE GENOMIC DNA]</scope>
    <source>
        <strain evidence="6">cv. DUN x IM62</strain>
    </source>
</reference>
<dbReference type="EMBL" id="KI632106">
    <property type="protein sequence ID" value="EYU24810.1"/>
    <property type="molecule type" value="Genomic_DNA"/>
</dbReference>
<dbReference type="InterPro" id="IPR049808">
    <property type="entry name" value="CONSTANS-like_Bbox1"/>
</dbReference>
<dbReference type="AlphaFoldDB" id="A0A022QE59"/>
<dbReference type="GO" id="GO:0008270">
    <property type="term" value="F:zinc ion binding"/>
    <property type="evidence" value="ECO:0007669"/>
    <property type="project" value="UniProtKB-KW"/>
</dbReference>
<feature type="non-terminal residue" evidence="5">
    <location>
        <position position="1"/>
    </location>
</feature>
<evidence type="ECO:0000313" key="5">
    <source>
        <dbReference type="EMBL" id="EYU24810.1"/>
    </source>
</evidence>
<dbReference type="Proteomes" id="UP000030748">
    <property type="component" value="Unassembled WGS sequence"/>
</dbReference>
<gene>
    <name evidence="5" type="ORF">MIMGU_mgv1a026320mg</name>
</gene>
<keyword evidence="1" id="KW-0479">Metal-binding</keyword>
<dbReference type="SMART" id="SM00336">
    <property type="entry name" value="BBOX"/>
    <property type="match status" value="1"/>
</dbReference>
<evidence type="ECO:0000256" key="2">
    <source>
        <dbReference type="ARBA" id="ARBA00022771"/>
    </source>
</evidence>
<dbReference type="Pfam" id="PF00643">
    <property type="entry name" value="zf-B_box"/>
    <property type="match status" value="1"/>
</dbReference>
<keyword evidence="2" id="KW-0863">Zinc-finger</keyword>
<dbReference type="STRING" id="4155.A0A022QE59"/>
<protein>
    <recommendedName>
        <fullName evidence="4">B box-type domain-containing protein</fullName>
    </recommendedName>
</protein>
<dbReference type="eggNOG" id="ENOG502S3MI">
    <property type="taxonomic scope" value="Eukaryota"/>
</dbReference>
<proteinExistence type="predicted"/>
<accession>A0A022QE59</accession>
<evidence type="ECO:0000256" key="3">
    <source>
        <dbReference type="ARBA" id="ARBA00022833"/>
    </source>
</evidence>
<organism evidence="5 6">
    <name type="scientific">Erythranthe guttata</name>
    <name type="common">Yellow monkey flower</name>
    <name type="synonym">Mimulus guttatus</name>
    <dbReference type="NCBI Taxonomy" id="4155"/>
    <lineage>
        <taxon>Eukaryota</taxon>
        <taxon>Viridiplantae</taxon>
        <taxon>Streptophyta</taxon>
        <taxon>Embryophyta</taxon>
        <taxon>Tracheophyta</taxon>
        <taxon>Spermatophyta</taxon>
        <taxon>Magnoliopsida</taxon>
        <taxon>eudicotyledons</taxon>
        <taxon>Gunneridae</taxon>
        <taxon>Pentapetalae</taxon>
        <taxon>asterids</taxon>
        <taxon>lamiids</taxon>
        <taxon>Lamiales</taxon>
        <taxon>Phrymaceae</taxon>
        <taxon>Erythranthe</taxon>
    </lineage>
</organism>
<dbReference type="PANTHER" id="PTHR31717:SF142">
    <property type="entry name" value="B-BOX DOMAIN PROTEIN 30-RELATED"/>
    <property type="match status" value="1"/>
</dbReference>
<evidence type="ECO:0000256" key="1">
    <source>
        <dbReference type="ARBA" id="ARBA00022723"/>
    </source>
</evidence>
<dbReference type="CDD" id="cd19821">
    <property type="entry name" value="Bbox1_BBX-like"/>
    <property type="match status" value="1"/>
</dbReference>
<feature type="domain" description="B box-type" evidence="4">
    <location>
        <begin position="3"/>
        <end position="49"/>
    </location>
</feature>
<name>A0A022QE59_ERYGU</name>
<dbReference type="InterPro" id="IPR000315">
    <property type="entry name" value="Znf_B-box"/>
</dbReference>
<keyword evidence="6" id="KW-1185">Reference proteome</keyword>
<evidence type="ECO:0000259" key="4">
    <source>
        <dbReference type="SMART" id="SM00336"/>
    </source>
</evidence>
<sequence length="81" mass="9361">APRKEILCELCSLKAVLYCLADSAFLCEKCDKFVHGANFLSNRHIRCFLCGGCRSFTRRCRVGTLEVMIRYRRSKDQNIIL</sequence>
<keyword evidence="3" id="KW-0862">Zinc</keyword>
<evidence type="ECO:0000313" key="6">
    <source>
        <dbReference type="Proteomes" id="UP000030748"/>
    </source>
</evidence>
<dbReference type="PANTHER" id="PTHR31717">
    <property type="entry name" value="ZINC FINGER PROTEIN CONSTANS-LIKE 10"/>
    <property type="match status" value="1"/>
</dbReference>